<dbReference type="AlphaFoldDB" id="A0A3B0YAZ3"/>
<evidence type="ECO:0000256" key="1">
    <source>
        <dbReference type="SAM" id="Phobius"/>
    </source>
</evidence>
<dbReference type="EMBL" id="UOFM01000240">
    <property type="protein sequence ID" value="VAW78028.1"/>
    <property type="molecule type" value="Genomic_DNA"/>
</dbReference>
<keyword evidence="1" id="KW-1133">Transmembrane helix</keyword>
<sequence>MKLTDRIQTALWKTAEWFKGRVWKLGRLYHPASLKQKGWLASFGLLLVAALVFSAVLGWYWSQEPEGFDVRQIALQRVGGDETKLRVGVIYTSTLIGIGEVLLDKPGGYLSNDVMPPGLWLDNMPNWEYGALVMLRDGAAALRNNMSRSQSQSVEDAALAEAEPRLNFRNDSWLFPPTEGEYRKGLKALGEYMHRLTDQANQQGQFYARADNLRQYLEVVGKRLGSLSQRLSASVGQIRINTDLAGDVGATQSTSASSSVVVKTPWLELDDVFYEARGATWALREILAAVEYDFEDVLKKKNALISLRQIIRELEEAQQPTLSPVIINGSGFGLFANYSLTMANYIARANAAVIDLRDLLQQG</sequence>
<proteinExistence type="predicted"/>
<evidence type="ECO:0000313" key="2">
    <source>
        <dbReference type="EMBL" id="VAW78028.1"/>
    </source>
</evidence>
<evidence type="ECO:0008006" key="3">
    <source>
        <dbReference type="Google" id="ProtNLM"/>
    </source>
</evidence>
<keyword evidence="1" id="KW-0812">Transmembrane</keyword>
<dbReference type="Pfam" id="PF10095">
    <property type="entry name" value="DUF2333"/>
    <property type="match status" value="1"/>
</dbReference>
<organism evidence="2">
    <name type="scientific">hydrothermal vent metagenome</name>
    <dbReference type="NCBI Taxonomy" id="652676"/>
    <lineage>
        <taxon>unclassified sequences</taxon>
        <taxon>metagenomes</taxon>
        <taxon>ecological metagenomes</taxon>
    </lineage>
</organism>
<feature type="transmembrane region" description="Helical" evidence="1">
    <location>
        <begin position="39"/>
        <end position="61"/>
    </location>
</feature>
<name>A0A3B0YAZ3_9ZZZZ</name>
<keyword evidence="1" id="KW-0472">Membrane</keyword>
<dbReference type="InterPro" id="IPR016936">
    <property type="entry name" value="UCP029693"/>
</dbReference>
<dbReference type="PIRSF" id="PIRSF029693">
    <property type="entry name" value="UCP029693"/>
    <property type="match status" value="1"/>
</dbReference>
<accession>A0A3B0YAZ3</accession>
<reference evidence="2" key="1">
    <citation type="submission" date="2018-06" db="EMBL/GenBank/DDBJ databases">
        <authorList>
            <person name="Zhirakovskaya E."/>
        </authorList>
    </citation>
    <scope>NUCLEOTIDE SEQUENCE</scope>
</reference>
<gene>
    <name evidence="2" type="ORF">MNBD_GAMMA14-864</name>
</gene>
<protein>
    <recommendedName>
        <fullName evidence="3">DUF2333 domain-containing protein</fullName>
    </recommendedName>
</protein>